<comment type="caution">
    <text evidence="7">The sequence shown here is derived from an EMBL/GenBank/DDBJ whole genome shotgun (WGS) entry which is preliminary data.</text>
</comment>
<keyword evidence="2 5" id="KW-0285">Flavoprotein</keyword>
<keyword evidence="4 5" id="KW-0560">Oxidoreductase</keyword>
<evidence type="ECO:0000256" key="5">
    <source>
        <dbReference type="PIRNR" id="PIRNR005426"/>
    </source>
</evidence>
<dbReference type="Gene3D" id="3.40.109.10">
    <property type="entry name" value="NADH Oxidase"/>
    <property type="match status" value="1"/>
</dbReference>
<dbReference type="Pfam" id="PF00881">
    <property type="entry name" value="Nitroreductase"/>
    <property type="match status" value="1"/>
</dbReference>
<name>A0ABU3Z6D3_9FIRM</name>
<dbReference type="InterPro" id="IPR000415">
    <property type="entry name" value="Nitroreductase-like"/>
</dbReference>
<organism evidence="7 8">
    <name type="scientific">Veillonella absiana</name>
    <dbReference type="NCBI Taxonomy" id="3079305"/>
    <lineage>
        <taxon>Bacteria</taxon>
        <taxon>Bacillati</taxon>
        <taxon>Bacillota</taxon>
        <taxon>Negativicutes</taxon>
        <taxon>Veillonellales</taxon>
        <taxon>Veillonellaceae</taxon>
        <taxon>Veillonella</taxon>
    </lineage>
</organism>
<dbReference type="InterPro" id="IPR029479">
    <property type="entry name" value="Nitroreductase"/>
</dbReference>
<comment type="similarity">
    <text evidence="1 5">Belongs to the flavin oxidoreductase frp family.</text>
</comment>
<evidence type="ECO:0000256" key="1">
    <source>
        <dbReference type="ARBA" id="ARBA00008366"/>
    </source>
</evidence>
<keyword evidence="5" id="KW-0521">NADP</keyword>
<dbReference type="PANTHER" id="PTHR43425">
    <property type="entry name" value="OXYGEN-INSENSITIVE NADPH NITROREDUCTASE"/>
    <property type="match status" value="1"/>
</dbReference>
<sequence length="246" mass="27831">MNPIETLLDHKTIREFKPEPVPAELLQTLIDVSKRTASSQGLQAYSVIRITDPELKSAISKVASQEYIARMPELFIFIVDAYRNYCIGEEQHNATDVAYGGDTFFQGWTDACLAAQSLVVAAELNGLGTVFLGSILNDAPKTIELLGLPKYTFPVVGVGFGVPNVEPQLKPRIPTEYTLFENKYVAHEDYMELLKDYDAEMAEYYDTRNMNRKVDCFTKQVVTRFNNRRDVREQIGDQIRAQGFTI</sequence>
<dbReference type="InterPro" id="IPR016446">
    <property type="entry name" value="Flavin_OxRdtase_Frp"/>
</dbReference>
<keyword evidence="3 5" id="KW-0288">FMN</keyword>
<dbReference type="SUPFAM" id="SSF55469">
    <property type="entry name" value="FMN-dependent nitroreductase-like"/>
    <property type="match status" value="1"/>
</dbReference>
<feature type="domain" description="Nitroreductase" evidence="6">
    <location>
        <begin position="10"/>
        <end position="161"/>
    </location>
</feature>
<dbReference type="EMBL" id="JAWJZB010000001">
    <property type="protein sequence ID" value="MDV5087478.1"/>
    <property type="molecule type" value="Genomic_DNA"/>
</dbReference>
<dbReference type="Proteomes" id="UP001272515">
    <property type="component" value="Unassembled WGS sequence"/>
</dbReference>
<dbReference type="RefSeq" id="WP_317329327.1">
    <property type="nucleotide sequence ID" value="NZ_JAWJZA010000017.1"/>
</dbReference>
<evidence type="ECO:0000256" key="3">
    <source>
        <dbReference type="ARBA" id="ARBA00022643"/>
    </source>
</evidence>
<reference evidence="7 8" key="1">
    <citation type="submission" date="2023-10" db="EMBL/GenBank/DDBJ databases">
        <title>Veillonella sp. nov., isolated from a pig farm feces dump.</title>
        <authorList>
            <person name="Chang Y.-H."/>
        </authorList>
    </citation>
    <scope>NUCLEOTIDE SEQUENCE [LARGE SCALE GENOMIC DNA]</scope>
    <source>
        <strain evidence="7 8">YH-vei2233</strain>
    </source>
</reference>
<dbReference type="PIRSF" id="PIRSF005426">
    <property type="entry name" value="Frp"/>
    <property type="match status" value="1"/>
</dbReference>
<gene>
    <name evidence="7" type="ORF">RVY80_01235</name>
</gene>
<evidence type="ECO:0000256" key="4">
    <source>
        <dbReference type="ARBA" id="ARBA00023002"/>
    </source>
</evidence>
<accession>A0ABU3Z6D3</accession>
<protein>
    <submittedName>
        <fullName evidence="7">NADPH-dependent oxidoreductase</fullName>
    </submittedName>
</protein>
<proteinExistence type="inferred from homology"/>
<evidence type="ECO:0000313" key="8">
    <source>
        <dbReference type="Proteomes" id="UP001272515"/>
    </source>
</evidence>
<evidence type="ECO:0000256" key="2">
    <source>
        <dbReference type="ARBA" id="ARBA00022630"/>
    </source>
</evidence>
<keyword evidence="8" id="KW-1185">Reference proteome</keyword>
<dbReference type="PANTHER" id="PTHR43425:SF2">
    <property type="entry name" value="OXYGEN-INSENSITIVE NADPH NITROREDUCTASE"/>
    <property type="match status" value="1"/>
</dbReference>
<evidence type="ECO:0000259" key="6">
    <source>
        <dbReference type="Pfam" id="PF00881"/>
    </source>
</evidence>
<evidence type="ECO:0000313" key="7">
    <source>
        <dbReference type="EMBL" id="MDV5087478.1"/>
    </source>
</evidence>
<dbReference type="CDD" id="cd02146">
    <property type="entry name" value="NfsA-like"/>
    <property type="match status" value="1"/>
</dbReference>